<sequence length="251" mass="27581">MTRRFIMSGHSHWAGIKHKKGANDAARGKIFQKMFKEIYVAATTAGGPDPDMNPALKLAIAKAKSKNMPKANIERALAKAKGDGKDASAYTEVLFNATIAGGATFLVVALTDNMNRTTSSMKAHFNRQNAALGKTGQVPFAFDHKGVLEVSKNLVGEDDLTMVALENGAEDFEVTEDSYIITTAPENFSKCKSAVESNLNISDFMQCEVTYIPNTTVAFDKEKSEKLQEFIARLEDDDDVQEVFHNIEFEE</sequence>
<name>C4XFK9_MYCFP</name>
<dbReference type="GO" id="GO:0006355">
    <property type="term" value="P:regulation of DNA-templated transcription"/>
    <property type="evidence" value="ECO:0007669"/>
    <property type="project" value="UniProtKB-UniRule"/>
</dbReference>
<gene>
    <name evidence="9" type="ordered locus">MBIO_0666</name>
</gene>
<reference evidence="9 10" key="1">
    <citation type="journal article" date="2009" name="Curr. Microbiol.">
        <title>Molecular cloning and expression of a novel cholinephosphotransferase involved in glycoglycerophospholipid biosynthesis of Mycoplasma fermentans.</title>
        <authorList>
            <person name="Ishida N."/>
            <person name="Irikura D."/>
            <person name="Matsuda K."/>
            <person name="Sato S."/>
            <person name="Asano K."/>
        </authorList>
    </citation>
    <scope>NUCLEOTIDE SEQUENCE [LARGE SCALE GENOMIC DNA]</scope>
    <source>
        <strain evidence="10">ATCC 19989 / NBRC 14854 / NCTC 10117 / PG18</strain>
    </source>
</reference>
<evidence type="ECO:0000256" key="2">
    <source>
        <dbReference type="ARBA" id="ARBA00022490"/>
    </source>
</evidence>
<keyword evidence="4 6" id="KW-0238">DNA-binding</keyword>
<dbReference type="HAMAP" id="MF_00693">
    <property type="entry name" value="Transcrip_reg_TACO1"/>
    <property type="match status" value="1"/>
</dbReference>
<evidence type="ECO:0000259" key="7">
    <source>
        <dbReference type="Pfam" id="PF01709"/>
    </source>
</evidence>
<dbReference type="Gene3D" id="1.10.10.200">
    <property type="match status" value="1"/>
</dbReference>
<dbReference type="InterPro" id="IPR029072">
    <property type="entry name" value="YebC-like"/>
</dbReference>
<evidence type="ECO:0000256" key="4">
    <source>
        <dbReference type="ARBA" id="ARBA00023125"/>
    </source>
</evidence>
<proteinExistence type="inferred from homology"/>
<dbReference type="KEGG" id="mfp:MBIO_0666"/>
<dbReference type="SUPFAM" id="SSF75625">
    <property type="entry name" value="YebC-like"/>
    <property type="match status" value="1"/>
</dbReference>
<feature type="domain" description="TACO1/YebC-like N-terminal" evidence="8">
    <location>
        <begin position="11"/>
        <end position="82"/>
    </location>
</feature>
<dbReference type="GO" id="GO:0005829">
    <property type="term" value="C:cytosol"/>
    <property type="evidence" value="ECO:0007669"/>
    <property type="project" value="TreeGrafter"/>
</dbReference>
<dbReference type="HOGENOM" id="CLU_062974_1_0_14"/>
<dbReference type="Proteomes" id="UP000006810">
    <property type="component" value="Chromosome"/>
</dbReference>
<dbReference type="InterPro" id="IPR002876">
    <property type="entry name" value="Transcrip_reg_TACO1-like"/>
</dbReference>
<dbReference type="PANTHER" id="PTHR12532">
    <property type="entry name" value="TRANSLATIONAL ACTIVATOR OF CYTOCHROME C OXIDASE 1"/>
    <property type="match status" value="1"/>
</dbReference>
<dbReference type="Gene3D" id="3.30.70.980">
    <property type="match status" value="2"/>
</dbReference>
<accession>C4XFK9</accession>
<feature type="domain" description="TACO1/YebC-like second and third" evidence="7">
    <location>
        <begin position="90"/>
        <end position="247"/>
    </location>
</feature>
<evidence type="ECO:0000313" key="9">
    <source>
        <dbReference type="EMBL" id="BAH69931.1"/>
    </source>
</evidence>
<dbReference type="FunFam" id="1.10.10.200:FF:000002">
    <property type="entry name" value="Probable transcriptional regulatory protein CLM62_37755"/>
    <property type="match status" value="1"/>
</dbReference>
<protein>
    <recommendedName>
        <fullName evidence="6">Probable transcriptional regulatory protein MBIO_0666</fullName>
    </recommendedName>
</protein>
<keyword evidence="3 6" id="KW-0805">Transcription regulation</keyword>
<dbReference type="NCBIfam" id="NF001030">
    <property type="entry name" value="PRK00110.1"/>
    <property type="match status" value="1"/>
</dbReference>
<keyword evidence="10" id="KW-1185">Reference proteome</keyword>
<evidence type="ECO:0000256" key="6">
    <source>
        <dbReference type="HAMAP-Rule" id="MF_00693"/>
    </source>
</evidence>
<dbReference type="AlphaFoldDB" id="C4XFK9"/>
<dbReference type="Pfam" id="PF20772">
    <property type="entry name" value="TACO1_YebC_N"/>
    <property type="match status" value="1"/>
</dbReference>
<evidence type="ECO:0000259" key="8">
    <source>
        <dbReference type="Pfam" id="PF20772"/>
    </source>
</evidence>
<evidence type="ECO:0000256" key="3">
    <source>
        <dbReference type="ARBA" id="ARBA00023015"/>
    </source>
</evidence>
<dbReference type="InterPro" id="IPR017856">
    <property type="entry name" value="Integrase-like_N"/>
</dbReference>
<comment type="subcellular location">
    <subcellularLocation>
        <location evidence="6">Cytoplasm</location>
    </subcellularLocation>
</comment>
<evidence type="ECO:0000256" key="5">
    <source>
        <dbReference type="ARBA" id="ARBA00023163"/>
    </source>
</evidence>
<dbReference type="Pfam" id="PF01709">
    <property type="entry name" value="Transcrip_reg"/>
    <property type="match status" value="1"/>
</dbReference>
<comment type="similarity">
    <text evidence="1 6">Belongs to the TACO1 family.</text>
</comment>
<dbReference type="InterPro" id="IPR048300">
    <property type="entry name" value="TACO1_YebC-like_2nd/3rd_dom"/>
</dbReference>
<dbReference type="PANTHER" id="PTHR12532:SF6">
    <property type="entry name" value="TRANSCRIPTIONAL REGULATORY PROTEIN YEBC-RELATED"/>
    <property type="match status" value="1"/>
</dbReference>
<evidence type="ECO:0000256" key="1">
    <source>
        <dbReference type="ARBA" id="ARBA00008724"/>
    </source>
</evidence>
<dbReference type="PATRIC" id="fig|496833.3.peg.258"/>
<dbReference type="NCBIfam" id="TIGR01033">
    <property type="entry name" value="YebC/PmpR family DNA-binding transcriptional regulator"/>
    <property type="match status" value="1"/>
</dbReference>
<keyword evidence="2 6" id="KW-0963">Cytoplasm</keyword>
<evidence type="ECO:0000313" key="10">
    <source>
        <dbReference type="Proteomes" id="UP000006810"/>
    </source>
</evidence>
<keyword evidence="5 6" id="KW-0804">Transcription</keyword>
<dbReference type="NCBIfam" id="NF009044">
    <property type="entry name" value="PRK12378.1"/>
    <property type="match status" value="1"/>
</dbReference>
<dbReference type="InterPro" id="IPR049083">
    <property type="entry name" value="TACO1_YebC_N"/>
</dbReference>
<dbReference type="GO" id="GO:0003677">
    <property type="term" value="F:DNA binding"/>
    <property type="evidence" value="ECO:0007669"/>
    <property type="project" value="UniProtKB-UniRule"/>
</dbReference>
<dbReference type="InterPro" id="IPR026564">
    <property type="entry name" value="Transcrip_reg_TACO1-like_dom3"/>
</dbReference>
<organism evidence="9 10">
    <name type="scientific">Mycoplasmopsis fermentans (strain ATCC 19989 / NBRC 14854 / NCTC 10117 / PG18)</name>
    <name type="common">Mycoplasma fermentans</name>
    <dbReference type="NCBI Taxonomy" id="496833"/>
    <lineage>
        <taxon>Bacteria</taxon>
        <taxon>Bacillati</taxon>
        <taxon>Mycoplasmatota</taxon>
        <taxon>Mycoplasmoidales</taxon>
        <taxon>Metamycoplasmataceae</taxon>
        <taxon>Mycoplasmopsis</taxon>
    </lineage>
</organism>
<dbReference type="eggNOG" id="COG0217">
    <property type="taxonomic scope" value="Bacteria"/>
</dbReference>
<dbReference type="EMBL" id="AP009608">
    <property type="protein sequence ID" value="BAH69931.1"/>
    <property type="molecule type" value="Genomic_DNA"/>
</dbReference>